<feature type="coiled-coil region" evidence="1">
    <location>
        <begin position="21"/>
        <end position="62"/>
    </location>
</feature>
<accession>A0A1M7N2T9</accession>
<protein>
    <submittedName>
        <fullName evidence="2">Uncharacterized protein</fullName>
    </submittedName>
</protein>
<evidence type="ECO:0000313" key="3">
    <source>
        <dbReference type="Proteomes" id="UP000184038"/>
    </source>
</evidence>
<keyword evidence="3" id="KW-1185">Reference proteome</keyword>
<dbReference type="Proteomes" id="UP000184038">
    <property type="component" value="Unassembled WGS sequence"/>
</dbReference>
<evidence type="ECO:0000313" key="2">
    <source>
        <dbReference type="EMBL" id="SHM97775.1"/>
    </source>
</evidence>
<dbReference type="STRING" id="1120996.SAMN02746066_04192"/>
<dbReference type="OrthoDB" id="1828693at2"/>
<organism evidence="2 3">
    <name type="scientific">Anaerosporobacter mobilis DSM 15930</name>
    <dbReference type="NCBI Taxonomy" id="1120996"/>
    <lineage>
        <taxon>Bacteria</taxon>
        <taxon>Bacillati</taxon>
        <taxon>Bacillota</taxon>
        <taxon>Clostridia</taxon>
        <taxon>Lachnospirales</taxon>
        <taxon>Lachnospiraceae</taxon>
        <taxon>Anaerosporobacter</taxon>
    </lineage>
</organism>
<proteinExistence type="predicted"/>
<evidence type="ECO:0000256" key="1">
    <source>
        <dbReference type="SAM" id="Coils"/>
    </source>
</evidence>
<sequence length="189" mass="21616">MSYESEYSSSCSRYYNACSEINSCNNRLRELEMQKQQKIKEINKLETDIKDHEEALSAVEKMLQSDSNLNQDISNISNKTDHAADNFIGMVKASDIKSKDLRDVYSNEMAKTKSTLSGIIDGLKTKKTTLTNKIVELKEKLRIAKANLEDIKARIKSTESSLRDWQSARSSASIDMEYYSRKMSEEDED</sequence>
<name>A0A1M7N2T9_9FIRM</name>
<reference evidence="2 3" key="1">
    <citation type="submission" date="2016-11" db="EMBL/GenBank/DDBJ databases">
        <authorList>
            <person name="Jaros S."/>
            <person name="Januszkiewicz K."/>
            <person name="Wedrychowicz H."/>
        </authorList>
    </citation>
    <scope>NUCLEOTIDE SEQUENCE [LARGE SCALE GENOMIC DNA]</scope>
    <source>
        <strain evidence="2 3">DSM 15930</strain>
    </source>
</reference>
<gene>
    <name evidence="2" type="ORF">SAMN02746066_04192</name>
</gene>
<dbReference type="AlphaFoldDB" id="A0A1M7N2T9"/>
<dbReference type="RefSeq" id="WP_073291024.1">
    <property type="nucleotide sequence ID" value="NZ_FRCP01000024.1"/>
</dbReference>
<dbReference type="EMBL" id="FRCP01000024">
    <property type="protein sequence ID" value="SHM97775.1"/>
    <property type="molecule type" value="Genomic_DNA"/>
</dbReference>
<feature type="coiled-coil region" evidence="1">
    <location>
        <begin position="120"/>
        <end position="168"/>
    </location>
</feature>
<keyword evidence="1" id="KW-0175">Coiled coil</keyword>